<dbReference type="SUPFAM" id="SSF46785">
    <property type="entry name" value="Winged helix' DNA-binding domain"/>
    <property type="match status" value="1"/>
</dbReference>
<dbReference type="GO" id="GO:0005198">
    <property type="term" value="F:structural molecule activity"/>
    <property type="evidence" value="ECO:0007669"/>
    <property type="project" value="TreeGrafter"/>
</dbReference>
<dbReference type="PANTHER" id="PTHR10539">
    <property type="entry name" value="26S PROTEASOME NON-ATPASE REGULATORY SUBUNIT 13"/>
    <property type="match status" value="1"/>
</dbReference>
<comment type="function">
    <text evidence="1">Component of the 26S proteasome, a multiprotein complex involved in the ATP-dependent degradation of ubiquitinated proteins. This complex plays a key role in the maintenance of protein homeostasis by removing misfolded or damaged proteins, which could impair cellular functions, and by removing proteins whose functions are no longer required. Therefore, the proteasome participates in numerous cellular processes, including cell cycle progression, apoptosis, or DNA damage repair.</text>
</comment>
<evidence type="ECO:0000256" key="3">
    <source>
        <dbReference type="ARBA" id="ARBA00011441"/>
    </source>
</evidence>
<evidence type="ECO:0000256" key="2">
    <source>
        <dbReference type="ARBA" id="ARBA00006207"/>
    </source>
</evidence>
<proteinExistence type="evidence at transcript level"/>
<gene>
    <name evidence="10" type="primary">EOG090X05V9</name>
</gene>
<dbReference type="PANTHER" id="PTHR10539:SF0">
    <property type="entry name" value="26S PROTEASOME NON-ATPASE REGULATORY SUBUNIT 13"/>
    <property type="match status" value="1"/>
</dbReference>
<comment type="subunit">
    <text evidence="3">Component of the 19S proteasome regulatory particle complex. The 26S proteasome consists of a 20S core particle (CP) and two 19S regulatory subunits (RP). The regulatory particle is made of a lid composed of 9 subunits including PSMD13, a base containing 6 ATPases and few additional components.</text>
</comment>
<evidence type="ECO:0000256" key="4">
    <source>
        <dbReference type="ARBA" id="ARBA00015732"/>
    </source>
</evidence>
<evidence type="ECO:0000256" key="7">
    <source>
        <dbReference type="ARBA" id="ARBA00031303"/>
    </source>
</evidence>
<evidence type="ECO:0000256" key="5">
    <source>
        <dbReference type="ARBA" id="ARBA00022942"/>
    </source>
</evidence>
<evidence type="ECO:0000259" key="9">
    <source>
        <dbReference type="PROSITE" id="PS50250"/>
    </source>
</evidence>
<dbReference type="AlphaFoldDB" id="A0A4Y7M3I9"/>
<feature type="domain" description="PCI" evidence="9">
    <location>
        <begin position="187"/>
        <end position="354"/>
    </location>
</feature>
<dbReference type="Gene3D" id="1.10.10.10">
    <property type="entry name" value="Winged helix-like DNA-binding domain superfamily/Winged helix DNA-binding domain"/>
    <property type="match status" value="1"/>
</dbReference>
<evidence type="ECO:0000256" key="8">
    <source>
        <dbReference type="ARBA" id="ARBA00032323"/>
    </source>
</evidence>
<organism evidence="10">
    <name type="scientific">Daphnia dolichocephala</name>
    <dbReference type="NCBI Taxonomy" id="2282166"/>
    <lineage>
        <taxon>Eukaryota</taxon>
        <taxon>Metazoa</taxon>
        <taxon>Ecdysozoa</taxon>
        <taxon>Arthropoda</taxon>
        <taxon>Crustacea</taxon>
        <taxon>Branchiopoda</taxon>
        <taxon>Diplostraca</taxon>
        <taxon>Cladocera</taxon>
        <taxon>Anomopoda</taxon>
        <taxon>Daphniidae</taxon>
        <taxon>Daphnia</taxon>
    </lineage>
</organism>
<dbReference type="GO" id="GO:0008541">
    <property type="term" value="C:proteasome regulatory particle, lid subcomplex"/>
    <property type="evidence" value="ECO:0007669"/>
    <property type="project" value="TreeGrafter"/>
</dbReference>
<comment type="similarity">
    <text evidence="2">Belongs to the proteasome subunit S11 family.</text>
</comment>
<protein>
    <recommendedName>
        <fullName evidence="4">26S proteasome non-ATPase regulatory subunit 13</fullName>
    </recommendedName>
    <alternativeName>
        <fullName evidence="6">26S proteasome regulatory subunit RPN9</fullName>
    </alternativeName>
    <alternativeName>
        <fullName evidence="8">26S proteasome regulatory subunit S11</fullName>
    </alternativeName>
    <alternativeName>
        <fullName evidence="7">26S proteasome regulatory subunit p40.5</fullName>
    </alternativeName>
</protein>
<dbReference type="Pfam" id="PF22037">
    <property type="entry name" value="PSD13_N"/>
    <property type="match status" value="1"/>
</dbReference>
<evidence type="ECO:0000256" key="6">
    <source>
        <dbReference type="ARBA" id="ARBA00029749"/>
    </source>
</evidence>
<dbReference type="EMBL" id="LR005495">
    <property type="protein sequence ID" value="SVE75114.1"/>
    <property type="molecule type" value="mRNA"/>
</dbReference>
<name>A0A4Y7M3I9_9CRUS</name>
<reference evidence="10" key="1">
    <citation type="submission" date="2018-08" db="EMBL/GenBank/DDBJ databases">
        <authorList>
            <person name="Cornetti L."/>
        </authorList>
    </citation>
    <scope>NUCLEOTIDE SEQUENCE</scope>
    <source>
        <strain evidence="10">ZA-DOLI</strain>
    </source>
</reference>
<accession>A0A4Y7M3I9</accession>
<keyword evidence="5" id="KW-0647">Proteasome</keyword>
<evidence type="ECO:0000313" key="10">
    <source>
        <dbReference type="EMBL" id="SVE75114.1"/>
    </source>
</evidence>
<dbReference type="SMART" id="SM00088">
    <property type="entry name" value="PINT"/>
    <property type="match status" value="1"/>
</dbReference>
<dbReference type="GO" id="GO:0005829">
    <property type="term" value="C:cytosol"/>
    <property type="evidence" value="ECO:0007669"/>
    <property type="project" value="TreeGrafter"/>
</dbReference>
<dbReference type="Pfam" id="PF01399">
    <property type="entry name" value="PCI"/>
    <property type="match status" value="1"/>
</dbReference>
<dbReference type="GO" id="GO:0006511">
    <property type="term" value="P:ubiquitin-dependent protein catabolic process"/>
    <property type="evidence" value="ECO:0007669"/>
    <property type="project" value="TreeGrafter"/>
</dbReference>
<dbReference type="PROSITE" id="PS50250">
    <property type="entry name" value="PCI"/>
    <property type="match status" value="1"/>
</dbReference>
<sequence length="393" mass="44297">MAPYDGYAQSNPSHLLSTLPLPFPTKEDLTSRWTSRRELHTSSTTKHYPKKTMSLCTCVHHNIILQSNDELVQLYENFIADFENKINPLSLTEICAIIVKQIGSPDDQLSFLKQLQEKVKANKEALALCKVLSGSIILHEKGDQAETKNIMEEIGKILDDTDGVTPVHGRYYSLCSDFYRIYGKHADFYRASLRYLGCIELTSLSAADQKSQAFHLGIAALLGEGIYNLGELLAHPVLESLKNQEESWLVDLLFIMNAGDIAGFHQLRSKWSSQTDLVTNERLVLQKITLLALMEMTFKRPATKRNLSFKDIAATTGTREDEVELLVMKALAQGLLKGTIDQVDSIAHFTWVQPRVLDKTQLSSMMTRLENWCKDIESVETLVETKANDILTM</sequence>
<dbReference type="InterPro" id="IPR036388">
    <property type="entry name" value="WH-like_DNA-bd_sf"/>
</dbReference>
<dbReference type="InterPro" id="IPR036390">
    <property type="entry name" value="WH_DNA-bd_sf"/>
</dbReference>
<dbReference type="GO" id="GO:0005634">
    <property type="term" value="C:nucleus"/>
    <property type="evidence" value="ECO:0007669"/>
    <property type="project" value="TreeGrafter"/>
</dbReference>
<dbReference type="InterPro" id="IPR000717">
    <property type="entry name" value="PCI_dom"/>
</dbReference>
<evidence type="ECO:0000256" key="1">
    <source>
        <dbReference type="ARBA" id="ARBA00002362"/>
    </source>
</evidence>
<dbReference type="InterPro" id="IPR035298">
    <property type="entry name" value="PSMD13"/>
</dbReference>
<dbReference type="InterPro" id="IPR054179">
    <property type="entry name" value="PSD13_N"/>
</dbReference>